<accession>A0ACD5EMK3</accession>
<protein>
    <submittedName>
        <fullName evidence="1">Uncharacterized protein</fullName>
    </submittedName>
</protein>
<evidence type="ECO:0000313" key="2">
    <source>
        <dbReference type="Proteomes" id="UP000078465"/>
    </source>
</evidence>
<sequence>MTNIKIETADDGITISQACPSPEWSITGKGGRTDTVFIAKDDAQAVIEALRAIGDAE</sequence>
<evidence type="ECO:0000313" key="1">
    <source>
        <dbReference type="EMBL" id="XKM40369.1"/>
    </source>
</evidence>
<proteinExistence type="predicted"/>
<reference evidence="1" key="1">
    <citation type="submission" date="2024-10" db="EMBL/GenBank/DDBJ databases">
        <title>Strain of Rhizobium-related bacteria isolated fromm roots of Vavilovia formosa.</title>
        <authorList>
            <person name="Kimeklis A."/>
            <person name="Afonin A."/>
        </authorList>
    </citation>
    <scope>NUCLEOTIDE SEQUENCE</scope>
    <source>
        <strain evidence="1">Vaf-46</strain>
    </source>
</reference>
<name>A0ACD5EMK3_9HYPH</name>
<dbReference type="Proteomes" id="UP000078465">
    <property type="component" value="Chromosome"/>
</dbReference>
<dbReference type="EMBL" id="CP171853">
    <property type="protein sequence ID" value="XKM40369.1"/>
    <property type="molecule type" value="Genomic_DNA"/>
</dbReference>
<gene>
    <name evidence="1" type="ORF">A4U53_031050</name>
</gene>
<organism evidence="1 2">
    <name type="scientific">Rhizobium ruizarguesonis</name>
    <dbReference type="NCBI Taxonomy" id="2081791"/>
    <lineage>
        <taxon>Bacteria</taxon>
        <taxon>Pseudomonadati</taxon>
        <taxon>Pseudomonadota</taxon>
        <taxon>Alphaproteobacteria</taxon>
        <taxon>Hyphomicrobiales</taxon>
        <taxon>Rhizobiaceae</taxon>
        <taxon>Rhizobium/Agrobacterium group</taxon>
        <taxon>Rhizobium</taxon>
    </lineage>
</organism>